<feature type="domain" description="Saccharopine dehydrogenase-like C-terminal" evidence="2">
    <location>
        <begin position="129"/>
        <end position="381"/>
    </location>
</feature>
<evidence type="ECO:0000259" key="1">
    <source>
        <dbReference type="Pfam" id="PF03435"/>
    </source>
</evidence>
<evidence type="ECO:0000313" key="4">
    <source>
        <dbReference type="Proteomes" id="UP001524502"/>
    </source>
</evidence>
<dbReference type="PROSITE" id="PS00018">
    <property type="entry name" value="EF_HAND_1"/>
    <property type="match status" value="1"/>
</dbReference>
<accession>A0ABT1RS30</accession>
<dbReference type="InterPro" id="IPR032095">
    <property type="entry name" value="Sacchrp_dh-like_C"/>
</dbReference>
<sequence>MMKLIILGAGIQGSIVATDLCDKELSPDEKDVTICDYDFAKAREVADRLGIKALQCDVSDHDALISIIKGADVVLNCVQYNWNIDIMRACLVVGAHYVDLGGLFHVTKKQFDLHEEFKKAGLTAVLGMGSTPGTMNVMAGYAASRLDTVREAHAICACGDFTRTEAIIGIPYSLLTVMEEHTMDPWILKDGKLQPVPAGSGKEMIPFSEPIGLAEAFYCIHSEPAQFARSFKEKGIQEASFKLSLPEAFEERIRFLAELGFSSEEPLEVGGQQVNPLKTMVGVVNRYLSRYDDSNDGQLNDSDVLRAVVKGTKDGVEKEVIVESVIRTSEKWGFMAGALDTGVPPSIVAQMICKGQITERGALAGEQCVPPIPYFKELAKREMPVYCVEKTPLSSDDFEQLNEAMNKPK</sequence>
<dbReference type="SUPFAM" id="SSF51735">
    <property type="entry name" value="NAD(P)-binding Rossmann-fold domains"/>
    <property type="match status" value="1"/>
</dbReference>
<dbReference type="Gene3D" id="3.30.360.10">
    <property type="entry name" value="Dihydrodipicolinate Reductase, domain 2"/>
    <property type="match status" value="1"/>
</dbReference>
<dbReference type="Proteomes" id="UP001524502">
    <property type="component" value="Unassembled WGS sequence"/>
</dbReference>
<dbReference type="InterPro" id="IPR018247">
    <property type="entry name" value="EF_Hand_1_Ca_BS"/>
</dbReference>
<comment type="caution">
    <text evidence="3">The sequence shown here is derived from an EMBL/GenBank/DDBJ whole genome shotgun (WGS) entry which is preliminary data.</text>
</comment>
<evidence type="ECO:0000313" key="3">
    <source>
        <dbReference type="EMBL" id="MCQ4638009.1"/>
    </source>
</evidence>
<dbReference type="Pfam" id="PF16653">
    <property type="entry name" value="Sacchrp_dh_C"/>
    <property type="match status" value="1"/>
</dbReference>
<dbReference type="Pfam" id="PF03435">
    <property type="entry name" value="Sacchrp_dh_NADP"/>
    <property type="match status" value="1"/>
</dbReference>
<dbReference type="InterPro" id="IPR005097">
    <property type="entry name" value="Sacchrp_dh_NADP-bd"/>
</dbReference>
<dbReference type="PANTHER" id="PTHR43796:SF2">
    <property type="entry name" value="CARBOXYNORSPERMIDINE SYNTHASE"/>
    <property type="match status" value="1"/>
</dbReference>
<organism evidence="3 4">
    <name type="scientific">Anaerovorax odorimutans</name>
    <dbReference type="NCBI Taxonomy" id="109327"/>
    <lineage>
        <taxon>Bacteria</taxon>
        <taxon>Bacillati</taxon>
        <taxon>Bacillota</taxon>
        <taxon>Clostridia</taxon>
        <taxon>Peptostreptococcales</taxon>
        <taxon>Anaerovoracaceae</taxon>
        <taxon>Anaerovorax</taxon>
    </lineage>
</organism>
<keyword evidence="4" id="KW-1185">Reference proteome</keyword>
<dbReference type="InterPro" id="IPR036291">
    <property type="entry name" value="NAD(P)-bd_dom_sf"/>
</dbReference>
<protein>
    <submittedName>
        <fullName evidence="3">Saccharopine dehydrogenase NADP-binding domain-containing protein</fullName>
    </submittedName>
</protein>
<dbReference type="PANTHER" id="PTHR43796">
    <property type="entry name" value="CARBOXYNORSPERMIDINE SYNTHASE"/>
    <property type="match status" value="1"/>
</dbReference>
<evidence type="ECO:0000259" key="2">
    <source>
        <dbReference type="Pfam" id="PF16653"/>
    </source>
</evidence>
<reference evidence="3 4" key="1">
    <citation type="submission" date="2022-06" db="EMBL/GenBank/DDBJ databases">
        <title>Isolation of gut microbiota from human fecal samples.</title>
        <authorList>
            <person name="Pamer E.G."/>
            <person name="Barat B."/>
            <person name="Waligurski E."/>
            <person name="Medina S."/>
            <person name="Paddock L."/>
            <person name="Mostad J."/>
        </authorList>
    </citation>
    <scope>NUCLEOTIDE SEQUENCE [LARGE SCALE GENOMIC DNA]</scope>
    <source>
        <strain evidence="3 4">SL.3.17</strain>
    </source>
</reference>
<dbReference type="RefSeq" id="WP_256133201.1">
    <property type="nucleotide sequence ID" value="NZ_JANFXK010000019.1"/>
</dbReference>
<dbReference type="Gene3D" id="3.40.50.720">
    <property type="entry name" value="NAD(P)-binding Rossmann-like Domain"/>
    <property type="match status" value="2"/>
</dbReference>
<feature type="domain" description="Saccharopine dehydrogenase NADP binding" evidence="1">
    <location>
        <begin position="5"/>
        <end position="125"/>
    </location>
</feature>
<dbReference type="EMBL" id="JANFXK010000019">
    <property type="protein sequence ID" value="MCQ4638009.1"/>
    <property type="molecule type" value="Genomic_DNA"/>
</dbReference>
<name>A0ABT1RS30_9FIRM</name>
<proteinExistence type="predicted"/>
<gene>
    <name evidence="3" type="ORF">NE619_14830</name>
</gene>